<reference evidence="1 2" key="1">
    <citation type="journal article" date="2019" name="Sci. Rep.">
        <title>Comparative genomics of chytrid fungi reveal insights into the obligate biotrophic and pathogenic lifestyle of Synchytrium endobioticum.</title>
        <authorList>
            <person name="van de Vossenberg B.T.L.H."/>
            <person name="Warris S."/>
            <person name="Nguyen H.D.T."/>
            <person name="van Gent-Pelzer M.P.E."/>
            <person name="Joly D.L."/>
            <person name="van de Geest H.C."/>
            <person name="Bonants P.J.M."/>
            <person name="Smith D.S."/>
            <person name="Levesque C.A."/>
            <person name="van der Lee T.A.J."/>
        </authorList>
    </citation>
    <scope>NUCLEOTIDE SEQUENCE [LARGE SCALE GENOMIC DNA]</scope>
    <source>
        <strain evidence="1 2">CBS 675.73</strain>
    </source>
</reference>
<dbReference type="Proteomes" id="UP000320333">
    <property type="component" value="Unassembled WGS sequence"/>
</dbReference>
<evidence type="ECO:0000313" key="2">
    <source>
        <dbReference type="Proteomes" id="UP000320333"/>
    </source>
</evidence>
<evidence type="ECO:0008006" key="3">
    <source>
        <dbReference type="Google" id="ProtNLM"/>
    </source>
</evidence>
<dbReference type="InterPro" id="IPR027417">
    <property type="entry name" value="P-loop_NTPase"/>
</dbReference>
<dbReference type="AlphaFoldDB" id="A0A507DUC0"/>
<name>A0A507DUC0_9FUNG</name>
<accession>A0A507DUC0</accession>
<proteinExistence type="predicted"/>
<sequence length="776" mass="88199">MKSFRPLGLEYYNLCNLYWARLSMDNMDIQFLINSRARETFGSVILASSPADQDFVRAFADLVTDEFLKGETQRLICTAQGPPLPSHLTTLSAMVLWSRGVVWHYFAFSHNNKLSRIVIKIKSTHSVYNLKQAIREAGSPELDKWGAYDLILVRIYKGGEAKSGGLSENELEKWPECLRLESYGEKPEYIIPDQSMSDARPGNCLVRGDLYFKVMNSAEDLSEYFSPPLGKNVHHVLALVPQETATAPSSDIVSSKRPKYEPVTQPILVNPNTYSDTEPLFKLDSDYLAESGLKPTKLVLFCRKLFHDQFKFLRERVMRESRFGWILGPPGTGKSTTSLAFVSVMPIEFPEWTVTWIHLSRFSRPVCVRFVKRQKWTYKIKNDMDMQQLTALLDEVEGNHMVFLDGFVVADNAHMAIQKCCNGWLLDGIEKRRLVVVCSMSSRGKTNIDDDAVNRVEEFFVYSWELKEYLDAAMHPAFMNSVQPNLDSSALLDADLSTVPLVPQESILSKYHFAGGSSRYMFGYNTDKVIEVLQKSVEAVQDVSVYLKGFIGEQSDNVVNRLFSCYLKNPRSLFERTKTVVVSKYAVNLLATRKGPDLIRSLADTTGHYGNASLNGWFFESWFFASLRKGGLTVYGNEPNPECWQAPRGIETLDLANIAAIPEEGTWWKPLKWNQGGYVAIFTERLAQRFTFVQVTAGGTHSLKLQFFVMFLRELAESAHSYEILDLRIIFLVPRTKVESFAITNVTSEGCLDSFEGWNKGRERERVEIWGVDGFM</sequence>
<dbReference type="SUPFAM" id="SSF52540">
    <property type="entry name" value="P-loop containing nucleoside triphosphate hydrolases"/>
    <property type="match status" value="1"/>
</dbReference>
<evidence type="ECO:0000313" key="1">
    <source>
        <dbReference type="EMBL" id="TPX55354.1"/>
    </source>
</evidence>
<dbReference type="OrthoDB" id="2147227at2759"/>
<keyword evidence="2" id="KW-1185">Reference proteome</keyword>
<protein>
    <recommendedName>
        <fullName evidence="3">Crinkler effector protein N-terminal domain-containing protein</fullName>
    </recommendedName>
</protein>
<organism evidence="1 2">
    <name type="scientific">Chytriomyces confervae</name>
    <dbReference type="NCBI Taxonomy" id="246404"/>
    <lineage>
        <taxon>Eukaryota</taxon>
        <taxon>Fungi</taxon>
        <taxon>Fungi incertae sedis</taxon>
        <taxon>Chytridiomycota</taxon>
        <taxon>Chytridiomycota incertae sedis</taxon>
        <taxon>Chytridiomycetes</taxon>
        <taxon>Chytridiales</taxon>
        <taxon>Chytriomycetaceae</taxon>
        <taxon>Chytriomyces</taxon>
    </lineage>
</organism>
<comment type="caution">
    <text evidence="1">The sequence shown here is derived from an EMBL/GenBank/DDBJ whole genome shotgun (WGS) entry which is preliminary data.</text>
</comment>
<gene>
    <name evidence="1" type="ORF">CcCBS67573_g09481</name>
</gene>
<dbReference type="EMBL" id="QEAP01000854">
    <property type="protein sequence ID" value="TPX55354.1"/>
    <property type="molecule type" value="Genomic_DNA"/>
</dbReference>